<feature type="compositionally biased region" description="Pro residues" evidence="1">
    <location>
        <begin position="200"/>
        <end position="213"/>
    </location>
</feature>
<keyword evidence="3" id="KW-1185">Reference proteome</keyword>
<evidence type="ECO:0000256" key="1">
    <source>
        <dbReference type="SAM" id="MobiDB-lite"/>
    </source>
</evidence>
<accession>A0A927FCT9</accession>
<name>A0A927FCT9_9BURK</name>
<feature type="compositionally biased region" description="Polar residues" evidence="1">
    <location>
        <begin position="138"/>
        <end position="165"/>
    </location>
</feature>
<gene>
    <name evidence="2" type="ORF">IC609_00575</name>
</gene>
<dbReference type="AlphaFoldDB" id="A0A927FCT9"/>
<evidence type="ECO:0000313" key="3">
    <source>
        <dbReference type="Proteomes" id="UP000647424"/>
    </source>
</evidence>
<dbReference type="Pfam" id="PF11304">
    <property type="entry name" value="DUF3106"/>
    <property type="match status" value="1"/>
</dbReference>
<sequence>MTESAALFRCRRLAAPLTLGLALFCMPIGMCWAQNAPASTTQSPPSSNGWQQLSAKEKRALAPLASRWGELSEIQKGKWIAISQNFDQLSAAEKSVMHARMTDWVNLSPVQRNQARLNFNAAQNLPKDEKKAKWDEYQSLSPEQKRQLSAVNQGPAKTTAPSSKPANAERLVAPPPAWQSSPAAAPPSRAPIDKKTLLPIPIPGETPSKPAPTSPDASSPRDDTAS</sequence>
<dbReference type="EMBL" id="JACYFT010000001">
    <property type="protein sequence ID" value="MBD8049020.1"/>
    <property type="molecule type" value="Genomic_DNA"/>
</dbReference>
<proteinExistence type="predicted"/>
<feature type="region of interest" description="Disordered" evidence="1">
    <location>
        <begin position="121"/>
        <end position="226"/>
    </location>
</feature>
<evidence type="ECO:0000313" key="2">
    <source>
        <dbReference type="EMBL" id="MBD8049020.1"/>
    </source>
</evidence>
<organism evidence="2 3">
    <name type="scientific">Limnohabitans radicicola</name>
    <dbReference type="NCBI Taxonomy" id="2771427"/>
    <lineage>
        <taxon>Bacteria</taxon>
        <taxon>Pseudomonadati</taxon>
        <taxon>Pseudomonadota</taxon>
        <taxon>Betaproteobacteria</taxon>
        <taxon>Burkholderiales</taxon>
        <taxon>Comamonadaceae</taxon>
        <taxon>Limnohabitans</taxon>
    </lineage>
</organism>
<comment type="caution">
    <text evidence="2">The sequence shown here is derived from an EMBL/GenBank/DDBJ whole genome shotgun (WGS) entry which is preliminary data.</text>
</comment>
<feature type="compositionally biased region" description="Basic and acidic residues" evidence="1">
    <location>
        <begin position="126"/>
        <end position="136"/>
    </location>
</feature>
<dbReference type="InterPro" id="IPR021455">
    <property type="entry name" value="DUF3106"/>
</dbReference>
<dbReference type="RefSeq" id="WP_191817525.1">
    <property type="nucleotide sequence ID" value="NZ_JACYFT010000001.1"/>
</dbReference>
<reference evidence="2" key="1">
    <citation type="submission" date="2020-09" db="EMBL/GenBank/DDBJ databases">
        <title>Genome seq and assembly of Limnohabitants sp.</title>
        <authorList>
            <person name="Chhetri G."/>
        </authorList>
    </citation>
    <scope>NUCLEOTIDE SEQUENCE</scope>
    <source>
        <strain evidence="2">JUR4</strain>
    </source>
</reference>
<dbReference type="Proteomes" id="UP000647424">
    <property type="component" value="Unassembled WGS sequence"/>
</dbReference>
<protein>
    <submittedName>
        <fullName evidence="2">DUF3106 domain-containing protein</fullName>
    </submittedName>
</protein>